<feature type="compositionally biased region" description="Acidic residues" evidence="1">
    <location>
        <begin position="72"/>
        <end position="82"/>
    </location>
</feature>
<dbReference type="PROSITE" id="PS50878">
    <property type="entry name" value="RT_POL"/>
    <property type="match status" value="1"/>
</dbReference>
<feature type="compositionally biased region" description="Low complexity" evidence="1">
    <location>
        <begin position="108"/>
        <end position="118"/>
    </location>
</feature>
<accession>A0A8S0XJP2</accession>
<dbReference type="Pfam" id="PF18718">
    <property type="entry name" value="CxC5"/>
    <property type="match status" value="1"/>
</dbReference>
<dbReference type="InterPro" id="IPR036691">
    <property type="entry name" value="Endo/exonu/phosph_ase_sf"/>
</dbReference>
<evidence type="ECO:0000313" key="3">
    <source>
        <dbReference type="EMBL" id="CAA7264633.1"/>
    </source>
</evidence>
<dbReference type="SUPFAM" id="SSF56219">
    <property type="entry name" value="DNase I-like"/>
    <property type="match status" value="1"/>
</dbReference>
<gene>
    <name evidence="3" type="ORF">AAE3_LOCUS7104</name>
</gene>
<proteinExistence type="predicted"/>
<feature type="compositionally biased region" description="Basic and acidic residues" evidence="1">
    <location>
        <begin position="189"/>
        <end position="199"/>
    </location>
</feature>
<evidence type="ECO:0000313" key="4">
    <source>
        <dbReference type="Proteomes" id="UP000467700"/>
    </source>
</evidence>
<feature type="region of interest" description="Disordered" evidence="1">
    <location>
        <begin position="529"/>
        <end position="553"/>
    </location>
</feature>
<organism evidence="3 4">
    <name type="scientific">Cyclocybe aegerita</name>
    <name type="common">Black poplar mushroom</name>
    <name type="synonym">Agrocybe aegerita</name>
    <dbReference type="NCBI Taxonomy" id="1973307"/>
    <lineage>
        <taxon>Eukaryota</taxon>
        <taxon>Fungi</taxon>
        <taxon>Dikarya</taxon>
        <taxon>Basidiomycota</taxon>
        <taxon>Agaricomycotina</taxon>
        <taxon>Agaricomycetes</taxon>
        <taxon>Agaricomycetidae</taxon>
        <taxon>Agaricales</taxon>
        <taxon>Agaricineae</taxon>
        <taxon>Bolbitiaceae</taxon>
        <taxon>Cyclocybe</taxon>
    </lineage>
</organism>
<protein>
    <recommendedName>
        <fullName evidence="2">Reverse transcriptase domain-containing protein</fullName>
    </recommendedName>
</protein>
<dbReference type="InterPro" id="IPR040898">
    <property type="entry name" value="CxC6"/>
</dbReference>
<dbReference type="PANTHER" id="PTHR33481:SF1">
    <property type="entry name" value="ENDONUCLEASE_EXONUCLEASE_PHOSPHATASE DOMAIN-CONTAINING PROTEIN-RELATED"/>
    <property type="match status" value="1"/>
</dbReference>
<dbReference type="InterPro" id="IPR000477">
    <property type="entry name" value="RT_dom"/>
</dbReference>
<dbReference type="InterPro" id="IPR041539">
    <property type="entry name" value="CxC5"/>
</dbReference>
<dbReference type="PANTHER" id="PTHR33481">
    <property type="entry name" value="REVERSE TRANSCRIPTASE"/>
    <property type="match status" value="1"/>
</dbReference>
<dbReference type="Proteomes" id="UP000467700">
    <property type="component" value="Unassembled WGS sequence"/>
</dbReference>
<dbReference type="Gene3D" id="3.60.10.10">
    <property type="entry name" value="Endonuclease/exonuclease/phosphatase"/>
    <property type="match status" value="1"/>
</dbReference>
<dbReference type="Pfam" id="PF00078">
    <property type="entry name" value="RVT_1"/>
    <property type="match status" value="1"/>
</dbReference>
<reference evidence="3 4" key="1">
    <citation type="submission" date="2020-01" db="EMBL/GenBank/DDBJ databases">
        <authorList>
            <person name="Gupta K D."/>
        </authorList>
    </citation>
    <scope>NUCLEOTIDE SEQUENCE [LARGE SCALE GENOMIC DNA]</scope>
</reference>
<feature type="domain" description="Reverse transcriptase" evidence="2">
    <location>
        <begin position="1369"/>
        <end position="1630"/>
    </location>
</feature>
<evidence type="ECO:0000256" key="1">
    <source>
        <dbReference type="SAM" id="MobiDB-lite"/>
    </source>
</evidence>
<sequence>MARTPEPFTATKRDASESPPGQHDPKRSRPTSDDSDQEMEQLMDNVELDEEEDDYYDEEETPAKKKKVMVIYEDDDEEDNENDLGGYQEPSSQKIKPKTAATSAGLRSKVSAKSVSKAPNPESYGQVLKASRRTSEDKNIEVEAAEDPAKLPPVEAILECSGASTAPSRRPKPRMISRTNDDSSDSGMDVDHQEGVQEKQKKKAKAPAKPVDKGKGPAVPKSKSKSKPRPEPIISQAVANILPMGSSRAVGGFSRGNALGNAPNLADMGGSSGLAQTDVLAVTAPPRPGIIYVYHQRDTPQPQSIKDISPSWFIKVNLNLTLGKILEKMIAIISTDIIELRELEEGGLGISLLAALDVSINHLDLLGRGSTSCIPSVSSSIAGNVSCPSSPLASSFSVYEEELINKLEVDWALLQSGKKGSPSDFDLCKAWRIFNFVESSALRVKELELSKRPTQKDLQDLFVQKTQYNSYQKVFRTVAKSFEEMKDWLDEEGVDAEENERVWGEDRVKYSLTDLIKWVENEGEPIFKGEEEQEPEPVATKKRAKGTPKSPVSNNAYVVPGECTVCKTHYYPDHKDFPSPVYNQRQEIHLNSACYLKIGQTLWVDRVFSKAVLSATYNFHASANAYTQFWNDSFGNVTTKVVLGRPQIWQAFVHESTRMVATALEEDFETDANAKVDEVVEDAYVVLGNKGRLPLAGDHTCSQCTQPYVPQPGEDLDEDDEQLPVNMIVVDGIVVEPTHCAFEDCTNELANARGDPFCIMHEIAYGNRCHMVDCHEPKVFGTLACNQHQNKWNQHRQSKSKPELNGLRRVIQQHGALLPWQQQQQPQDQPHDEDQPDNQVHRHYFSPNRYYCVETICAPCGVVQAWTLFAKSESPTNILNWLLEVYPTEESRPSYICIDKACMVLRTAVRSGAFADHWINTSRFIVDMYHHTNHKATDVLCWEWCNPAPLDNSAPNLVGEEIDANGVVHKVRKFNTEAAEQLNSWLAGYESILKRMVLRNFSGGEVLNLMNIYSDDQHTAIEHLAARVHSLPPFIDMAGDFNCVSMTWDDYEHGESSTAIALRDTASQIGLEWARPSNHGPTRISPNPNQRSNVLDLVFLAPSEILISMPRLEHNLQGPSDHVPICTDLDISPEPPGSGRRTIKPRSEAEKSFISDILRDLAAIPVAAPATKEGIEALADAIATVFSDTWLAHLTESKPTKHSKSWWTDKCSETFGVYQLSRSLADYNKFKKACKDAKHDFFDECITEITTSRKHPWDLMEWVKQHKLPPCEAICNGDQPCHDMDNLWDTLHGMYNSASGHEYDTSVLDELPDEPVWEWADFSEHELLSALKGCSNSSAPGLDHVTWVHLKELLKDKHVLVLFVVLANTCLQVGHWPRIFKESLSVIVPKPNKPSYTVPKAFSSIVLLITFSKLIEKMIANRIQFDAVKHDIFHPNQPGWVKGLQTSALAFDIAQFFPSINHEMFMAVVRKQGFSPILVEFFASYLLGRSTVYCWNTFQSDSRSADMGVGQGSALSPVISGLFIAPVMKLFYIKAALLNTTLLSFVDDGTILAQSKQLNDNNVGLRKAYKIIYLLFVAFALVLEHGKTKLFHFSRWRDAYNPWLDLGYAPHTGTTPLKPKTYWRYLGFYFDHRLTFHEHVHHYATKAFTTVQAMRMLGDAWFPLPRMAIISAALWIMGAFRTSPTGGLEALAGLIPIHLMLKKLATRTVYCVTTLSDTHPLCSMMGERLLKRAEPHARSAALMTPAMRGKVKSTVMEDRRPYLDELIAKARANPLTVLAATDGSVPQSNQYQAASAAIIYKGHLHLAVTQANCQHIMVFTDSMGSAHRAVNPSVHSGQAFSLSVCHALQEWFEADDLRRITFIYVPSALRWDIHGEAHKYVTELKVRVGCRKTDNSIDALRSRAAHSVLDSWGSTFQDPTYRGSEFLELQQPDGWLLQPSYLNGGPWLSTFGHSITEFARFCQCITGHAPIGAYYRHFKINEPHGCTCWAALQSRQHVLFRCRDCYSMHYPRFLEDIASFMKYNPTAFGFNRDPSGSFEPFAPKARPGDRLLDRYADRLHFDERDPTQDRCPYLDKLITKARADPLTVLAATDGSVPQSNQYQAALAAIIYKGHCKLERTHYVSGRANCQHIMVFTDSMGSAHRAVDPSVHSGQAFSLSVCCALQEWFVADDLRCITFVYVPSTLRWDIHGEAHKYVTELKDPTYWGSEFLELQQPDGQPIQPSYLNGGPWLSTFGHSITEFARVCRCITGHVPIGAYYRRFKINEPHSCTYTLYTIPDIASFMKYNPMAFGFNWDPLGVG</sequence>
<name>A0A8S0XJP2_CYCAE</name>
<evidence type="ECO:0000259" key="2">
    <source>
        <dbReference type="PROSITE" id="PS50878"/>
    </source>
</evidence>
<dbReference type="OrthoDB" id="2527272at2759"/>
<feature type="compositionally biased region" description="Basic and acidic residues" evidence="1">
    <location>
        <begin position="23"/>
        <end position="32"/>
    </location>
</feature>
<dbReference type="Pfam" id="PF18721">
    <property type="entry name" value="CxC6"/>
    <property type="match status" value="1"/>
</dbReference>
<dbReference type="EMBL" id="CACVBS010000046">
    <property type="protein sequence ID" value="CAA7264633.1"/>
    <property type="molecule type" value="Genomic_DNA"/>
</dbReference>
<keyword evidence="4" id="KW-1185">Reference proteome</keyword>
<feature type="compositionally biased region" description="Acidic residues" evidence="1">
    <location>
        <begin position="33"/>
        <end position="60"/>
    </location>
</feature>
<comment type="caution">
    <text evidence="3">The sequence shown here is derived from an EMBL/GenBank/DDBJ whole genome shotgun (WGS) entry which is preliminary data.</text>
</comment>
<feature type="region of interest" description="Disordered" evidence="1">
    <location>
        <begin position="820"/>
        <end position="839"/>
    </location>
</feature>
<feature type="region of interest" description="Disordered" evidence="1">
    <location>
        <begin position="1"/>
        <end position="232"/>
    </location>
</feature>